<evidence type="ECO:0000313" key="9">
    <source>
        <dbReference type="EMBL" id="EGE28596.1"/>
    </source>
</evidence>
<dbReference type="PROSITE" id="PS50110">
    <property type="entry name" value="RESPONSE_REGULATORY"/>
    <property type="match status" value="1"/>
</dbReference>
<keyword evidence="1 6" id="KW-0597">Phosphoprotein</keyword>
<evidence type="ECO:0000256" key="5">
    <source>
        <dbReference type="ARBA" id="ARBA00023163"/>
    </source>
</evidence>
<reference evidence="9" key="1">
    <citation type="journal article" date="2011" name="J. Bacteriol.">
        <title>Genome sequences of Salmonella enterica serovar typhimurium, Choleraesuis, Dublin, and Gallinarum strains of well- defined virulence in food-producing animals.</title>
        <authorList>
            <person name="Richardson E.J."/>
            <person name="Limaye B."/>
            <person name="Inamdar H."/>
            <person name="Datta A."/>
            <person name="Manjari K.S."/>
            <person name="Pullinger G.D."/>
            <person name="Thomson N.R."/>
            <person name="Joshi R.R."/>
            <person name="Watson M."/>
            <person name="Stevens M.P."/>
        </authorList>
    </citation>
    <scope>NUCLEOTIDE SEQUENCE [LARGE SCALE GENOMIC DNA]</scope>
    <source>
        <strain evidence="9">3246</strain>
    </source>
</reference>
<dbReference type="EMBL" id="CM001151">
    <property type="protein sequence ID" value="EGE28596.1"/>
    <property type="molecule type" value="Genomic_DNA"/>
</dbReference>
<dbReference type="SMART" id="SM00421">
    <property type="entry name" value="HTH_LUXR"/>
    <property type="match status" value="1"/>
</dbReference>
<dbReference type="InterPro" id="IPR039420">
    <property type="entry name" value="WalR-like"/>
</dbReference>
<dbReference type="AlphaFoldDB" id="A0A8X6ERV5"/>
<organism evidence="9 10">
    <name type="scientific">Salmonella enterica subsp. enterica serovar Dublin str. SD3246</name>
    <dbReference type="NCBI Taxonomy" id="909945"/>
    <lineage>
        <taxon>Bacteria</taxon>
        <taxon>Pseudomonadati</taxon>
        <taxon>Pseudomonadota</taxon>
        <taxon>Gammaproteobacteria</taxon>
        <taxon>Enterobacterales</taxon>
        <taxon>Enterobacteriaceae</taxon>
        <taxon>Salmonella</taxon>
    </lineage>
</organism>
<dbReference type="NCBIfam" id="NF007403">
    <property type="entry name" value="PRK09935.1"/>
    <property type="match status" value="1"/>
</dbReference>
<feature type="domain" description="Response regulatory" evidence="8">
    <location>
        <begin position="65"/>
        <end position="181"/>
    </location>
</feature>
<keyword evidence="5" id="KW-0804">Transcription</keyword>
<dbReference type="CDD" id="cd06170">
    <property type="entry name" value="LuxR_C_like"/>
    <property type="match status" value="1"/>
</dbReference>
<dbReference type="PROSITE" id="PS00622">
    <property type="entry name" value="HTH_LUXR_1"/>
    <property type="match status" value="1"/>
</dbReference>
<keyword evidence="2" id="KW-0902">Two-component regulatory system</keyword>
<dbReference type="Pfam" id="PF00196">
    <property type="entry name" value="GerE"/>
    <property type="match status" value="1"/>
</dbReference>
<feature type="domain" description="HTH luxR-type" evidence="7">
    <location>
        <begin position="203"/>
        <end position="268"/>
    </location>
</feature>
<dbReference type="InterPro" id="IPR058245">
    <property type="entry name" value="NreC/VraR/RcsB-like_REC"/>
</dbReference>
<evidence type="ECO:0000259" key="7">
    <source>
        <dbReference type="PROSITE" id="PS50043"/>
    </source>
</evidence>
<dbReference type="CDD" id="cd17535">
    <property type="entry name" value="REC_NarL-like"/>
    <property type="match status" value="1"/>
</dbReference>
<evidence type="ECO:0000259" key="8">
    <source>
        <dbReference type="PROSITE" id="PS50110"/>
    </source>
</evidence>
<dbReference type="SUPFAM" id="SSF46894">
    <property type="entry name" value="C-terminal effector domain of the bipartite response regulators"/>
    <property type="match status" value="1"/>
</dbReference>
<dbReference type="InterPro" id="IPR011006">
    <property type="entry name" value="CheY-like_superfamily"/>
</dbReference>
<evidence type="ECO:0000256" key="3">
    <source>
        <dbReference type="ARBA" id="ARBA00023015"/>
    </source>
</evidence>
<evidence type="ECO:0000256" key="4">
    <source>
        <dbReference type="ARBA" id="ARBA00023125"/>
    </source>
</evidence>
<dbReference type="PANTHER" id="PTHR43214:SF41">
    <property type="entry name" value="NITRATE_NITRITE RESPONSE REGULATOR PROTEIN NARP"/>
    <property type="match status" value="1"/>
</dbReference>
<evidence type="ECO:0000256" key="2">
    <source>
        <dbReference type="ARBA" id="ARBA00023012"/>
    </source>
</evidence>
<feature type="modified residue" description="4-aspartylphosphate" evidence="6">
    <location>
        <position position="116"/>
    </location>
</feature>
<keyword evidence="4" id="KW-0238">DNA-binding</keyword>
<dbReference type="GO" id="GO:0000160">
    <property type="term" value="P:phosphorelay signal transduction system"/>
    <property type="evidence" value="ECO:0007669"/>
    <property type="project" value="InterPro"/>
</dbReference>
<name>A0A8X6ERV5_SALDU</name>
<dbReference type="InterPro" id="IPR016032">
    <property type="entry name" value="Sig_transdc_resp-reg_C-effctor"/>
</dbReference>
<gene>
    <name evidence="9" type="primary">fimZ</name>
    <name evidence="9" type="ORF">SD3246_0582</name>
</gene>
<dbReference type="Pfam" id="PF00072">
    <property type="entry name" value="Response_reg"/>
    <property type="match status" value="1"/>
</dbReference>
<dbReference type="PRINTS" id="PR00038">
    <property type="entry name" value="HTHLUXR"/>
</dbReference>
<dbReference type="PROSITE" id="PS50043">
    <property type="entry name" value="HTH_LUXR_2"/>
    <property type="match status" value="1"/>
</dbReference>
<dbReference type="SMART" id="SM00448">
    <property type="entry name" value="REC"/>
    <property type="match status" value="1"/>
</dbReference>
<keyword evidence="3" id="KW-0805">Transcription regulation</keyword>
<dbReference type="InterPro" id="IPR000792">
    <property type="entry name" value="Tscrpt_reg_LuxR_C"/>
</dbReference>
<dbReference type="PANTHER" id="PTHR43214">
    <property type="entry name" value="TWO-COMPONENT RESPONSE REGULATOR"/>
    <property type="match status" value="1"/>
</dbReference>
<dbReference type="GO" id="GO:0006355">
    <property type="term" value="P:regulation of DNA-templated transcription"/>
    <property type="evidence" value="ECO:0007669"/>
    <property type="project" value="InterPro"/>
</dbReference>
<evidence type="ECO:0000256" key="1">
    <source>
        <dbReference type="ARBA" id="ARBA00022553"/>
    </source>
</evidence>
<dbReference type="GO" id="GO:0003677">
    <property type="term" value="F:DNA binding"/>
    <property type="evidence" value="ECO:0007669"/>
    <property type="project" value="UniProtKB-KW"/>
</dbReference>
<evidence type="ECO:0000256" key="6">
    <source>
        <dbReference type="PROSITE-ProRule" id="PRU00169"/>
    </source>
</evidence>
<accession>A0A8X6ERV5</accession>
<dbReference type="Gene3D" id="3.40.50.2300">
    <property type="match status" value="1"/>
</dbReference>
<dbReference type="Proteomes" id="UP000002794">
    <property type="component" value="Chromosome"/>
</dbReference>
<dbReference type="InterPro" id="IPR001789">
    <property type="entry name" value="Sig_transdc_resp-reg_receiver"/>
</dbReference>
<evidence type="ECO:0000313" key="10">
    <source>
        <dbReference type="Proteomes" id="UP000002794"/>
    </source>
</evidence>
<dbReference type="SUPFAM" id="SSF52172">
    <property type="entry name" value="CheY-like"/>
    <property type="match status" value="1"/>
</dbReference>
<sequence length="270" mass="30468">MRNGYSTYLLLLRKIASQQGGLILYYCSTVWCVDLAISQSLRCLTLILKRRTHNSLRHTTMKPASVIIMDEHPIVRMSIEVLLGKNSNIQVVLKTDDSRTAIEYLRTYPVDLVILDIELPGTDGFTLLKRIKSIQEHTRILFLSSKSEAFYAGRAIRAGANGFVSKRKDLNDIYNAVKMILSGYSFFPSETLNFISNTRPPKGGHHDMPLSNREVTVLRYLANGMSNKEIAEQLLLSNKTISAHKANIFSKLGLHSIVELIDYAKSHELL</sequence>
<protein>
    <submittedName>
        <fullName evidence="9">Transcriptional regulator FimZ</fullName>
    </submittedName>
</protein>
<proteinExistence type="predicted"/>